<evidence type="ECO:0008006" key="5">
    <source>
        <dbReference type="Google" id="ProtNLM"/>
    </source>
</evidence>
<evidence type="ECO:0000256" key="1">
    <source>
        <dbReference type="SAM" id="Coils"/>
    </source>
</evidence>
<evidence type="ECO:0000313" key="4">
    <source>
        <dbReference type="Proteomes" id="UP000835242"/>
    </source>
</evidence>
<dbReference type="EMBL" id="HG992337">
    <property type="protein sequence ID" value="CAE6836914.1"/>
    <property type="molecule type" value="Genomic_DNA"/>
</dbReference>
<evidence type="ECO:0000256" key="2">
    <source>
        <dbReference type="SAM" id="MobiDB-lite"/>
    </source>
</evidence>
<evidence type="ECO:0000313" key="3">
    <source>
        <dbReference type="EMBL" id="CAE6836947.1"/>
    </source>
</evidence>
<dbReference type="InterPro" id="IPR032427">
    <property type="entry name" value="P22_portal"/>
</dbReference>
<keyword evidence="1" id="KW-0175">Coiled coil</keyword>
<feature type="region of interest" description="Disordered" evidence="2">
    <location>
        <begin position="1"/>
        <end position="21"/>
    </location>
</feature>
<dbReference type="EMBL" id="HG992337">
    <property type="protein sequence ID" value="CAE6836947.1"/>
    <property type="molecule type" value="Genomic_DNA"/>
</dbReference>
<organism evidence="3 4">
    <name type="scientific">Xanthomonas arboricola</name>
    <dbReference type="NCBI Taxonomy" id="56448"/>
    <lineage>
        <taxon>Bacteria</taxon>
        <taxon>Pseudomonadati</taxon>
        <taxon>Pseudomonadota</taxon>
        <taxon>Gammaproteobacteria</taxon>
        <taxon>Lysobacterales</taxon>
        <taxon>Lysobacteraceae</taxon>
        <taxon>Xanthomonas</taxon>
    </lineage>
</organism>
<sequence length="634" mass="72556">MAEELDQAGDAGQAAARPKFDKEEMLTKCLKQFNDWDDDGRDEREMAERCRDYYDGAQLTAEEEETLKKRGQPIVISNRIKPKIDSLIGFEKKSRTDPKAFPRTPRHEGDADSATDSLRFVAEQNDFDTVRSDVAENLFIEGCGGAVVGVRKRPNGSLDVVLTQIPWDRFYRDIHSRKRDFRDASYMGVVLWMDEDDVLVEFPDAKDIVAGAYSSEQSGSDTYDDRPRIVWADRQAKRVRIMQHRWRQDGVWHTGIMCKGGWLRDPQPSPYLDEWGQPECDIVATSAFIDRENRRYGTVKQMLSPQDEINKRRSKALHRLTMRTIVADEGAVEDVARARRELAKPDGYIKVRPNARFDVVDNQAALMGEFQLLQESKAEIDASGVNPALEGDIKAPSGRAVQALQQAGLQEMAVPFDALRMWSWRVYRAAWNRIRQYWTDEKWVRVTDDEDSLRWVGLNQAVTAKDELERYAEAGQHPPAELLALAQTNPDAVVRYQNKVADLDVDILVEDGPDTVTIQGEQFQQLVELKKADPTSIPTEMIIQASSLRNKDQILEKMQQQVPPQLQQQMQQMQQQLQELQQQLQQKDQQLADRSLDAQKLQTEQFKAQTERFEAETDRARATADAVLQPMVMQ</sequence>
<feature type="coiled-coil region" evidence="1">
    <location>
        <begin position="563"/>
        <end position="597"/>
    </location>
</feature>
<proteinExistence type="predicted"/>
<reference evidence="3 4" key="1">
    <citation type="submission" date="2021-02" db="EMBL/GenBank/DDBJ databases">
        <authorList>
            <person name="Pothier F. J."/>
        </authorList>
    </citation>
    <scope>NUCLEOTIDE SEQUENCE [LARGE SCALE GENOMIC DNA]</scope>
    <source>
        <strain evidence="3 4">1314c</strain>
    </source>
</reference>
<protein>
    <recommendedName>
        <fullName evidence="5">Phage portal protein</fullName>
    </recommendedName>
</protein>
<dbReference type="Proteomes" id="UP000835242">
    <property type="component" value="Chromosome"/>
</dbReference>
<dbReference type="Pfam" id="PF16510">
    <property type="entry name" value="P22_portal"/>
    <property type="match status" value="1"/>
</dbReference>
<dbReference type="AlphaFoldDB" id="A0AAU9I450"/>
<name>A0AAU9I450_9XANT</name>
<gene>
    <name evidence="3" type="ORF">XA1314C_37250</name>
</gene>
<accession>A0AAU9I450</accession>
<dbReference type="RefSeq" id="WP_228600122.1">
    <property type="nucleotide sequence ID" value="NZ_HG992337.1"/>
</dbReference>